<protein>
    <submittedName>
        <fullName evidence="3">Uncharacterized protein</fullName>
    </submittedName>
</protein>
<name>A0A9W6R6L5_9PSEU</name>
<keyword evidence="4" id="KW-1185">Reference proteome</keyword>
<dbReference type="InterPro" id="IPR023299">
    <property type="entry name" value="ATPase_P-typ_cyto_dom_N"/>
</dbReference>
<evidence type="ECO:0000313" key="4">
    <source>
        <dbReference type="Proteomes" id="UP001165136"/>
    </source>
</evidence>
<organism evidence="3 4">
    <name type="scientific">Amycolatopsis taiwanensis</name>
    <dbReference type="NCBI Taxonomy" id="342230"/>
    <lineage>
        <taxon>Bacteria</taxon>
        <taxon>Bacillati</taxon>
        <taxon>Actinomycetota</taxon>
        <taxon>Actinomycetes</taxon>
        <taxon>Pseudonocardiales</taxon>
        <taxon>Pseudonocardiaceae</taxon>
        <taxon>Amycolatopsis</taxon>
    </lineage>
</organism>
<dbReference type="Proteomes" id="UP001165136">
    <property type="component" value="Unassembled WGS sequence"/>
</dbReference>
<dbReference type="PANTHER" id="PTHR43520:SF8">
    <property type="entry name" value="P-TYPE CU(+) TRANSPORTER"/>
    <property type="match status" value="1"/>
</dbReference>
<proteinExistence type="predicted"/>
<feature type="region of interest" description="Disordered" evidence="2">
    <location>
        <begin position="143"/>
        <end position="165"/>
    </location>
</feature>
<gene>
    <name evidence="3" type="ORF">Atai01_51210</name>
</gene>
<dbReference type="GO" id="GO:0043682">
    <property type="term" value="F:P-type divalent copper transporter activity"/>
    <property type="evidence" value="ECO:0007669"/>
    <property type="project" value="TreeGrafter"/>
</dbReference>
<dbReference type="InterPro" id="IPR023214">
    <property type="entry name" value="HAD_sf"/>
</dbReference>
<dbReference type="GO" id="GO:0000166">
    <property type="term" value="F:nucleotide binding"/>
    <property type="evidence" value="ECO:0007669"/>
    <property type="project" value="InterPro"/>
</dbReference>
<accession>A0A9W6R6L5</accession>
<evidence type="ECO:0000256" key="1">
    <source>
        <dbReference type="ARBA" id="ARBA00022967"/>
    </source>
</evidence>
<comment type="caution">
    <text evidence="3">The sequence shown here is derived from an EMBL/GenBank/DDBJ whole genome shotgun (WGS) entry which is preliminary data.</text>
</comment>
<dbReference type="Pfam" id="PF00702">
    <property type="entry name" value="Hydrolase"/>
    <property type="match status" value="1"/>
</dbReference>
<dbReference type="Gene3D" id="3.40.50.1000">
    <property type="entry name" value="HAD superfamily/HAD-like"/>
    <property type="match status" value="1"/>
</dbReference>
<dbReference type="GO" id="GO:0055070">
    <property type="term" value="P:copper ion homeostasis"/>
    <property type="evidence" value="ECO:0007669"/>
    <property type="project" value="TreeGrafter"/>
</dbReference>
<dbReference type="PANTHER" id="PTHR43520">
    <property type="entry name" value="ATP7, ISOFORM B"/>
    <property type="match status" value="1"/>
</dbReference>
<sequence length="165" mass="17017">MSAFDIRTAASVPRAELLRFAGAVENASEHAVARAIADLAIAETGRPADVEDFRALSGLGARGRVAGRDVLIGSVRLLAAEGMNVPPELAAVRAEWEHVGRTSVLVAVDGAVRGMIAVADTVRPSAAAAVAELHELGLRTVLLTGTTPPRGPSPRRSASARSSPK</sequence>
<dbReference type="GO" id="GO:0005507">
    <property type="term" value="F:copper ion binding"/>
    <property type="evidence" value="ECO:0007669"/>
    <property type="project" value="TreeGrafter"/>
</dbReference>
<reference evidence="3" key="1">
    <citation type="submission" date="2023-03" db="EMBL/GenBank/DDBJ databases">
        <title>Amycolatopsis taiwanensis NBRC 103393.</title>
        <authorList>
            <person name="Ichikawa N."/>
            <person name="Sato H."/>
            <person name="Tonouchi N."/>
        </authorList>
    </citation>
    <scope>NUCLEOTIDE SEQUENCE</scope>
    <source>
        <strain evidence="3">NBRC 103393</strain>
    </source>
</reference>
<dbReference type="GO" id="GO:0016020">
    <property type="term" value="C:membrane"/>
    <property type="evidence" value="ECO:0007669"/>
    <property type="project" value="TreeGrafter"/>
</dbReference>
<evidence type="ECO:0000313" key="3">
    <source>
        <dbReference type="EMBL" id="GLY68502.1"/>
    </source>
</evidence>
<keyword evidence="1" id="KW-1278">Translocase</keyword>
<evidence type="ECO:0000256" key="2">
    <source>
        <dbReference type="SAM" id="MobiDB-lite"/>
    </source>
</evidence>
<dbReference type="EMBL" id="BSTI01000012">
    <property type="protein sequence ID" value="GLY68502.1"/>
    <property type="molecule type" value="Genomic_DNA"/>
</dbReference>
<dbReference type="Gene3D" id="3.40.1110.10">
    <property type="entry name" value="Calcium-transporting ATPase, cytoplasmic domain N"/>
    <property type="match status" value="1"/>
</dbReference>
<dbReference type="AlphaFoldDB" id="A0A9W6R6L5"/>
<dbReference type="SUPFAM" id="SSF81660">
    <property type="entry name" value="Metal cation-transporting ATPase, ATP-binding domain N"/>
    <property type="match status" value="1"/>
</dbReference>